<dbReference type="NCBIfam" id="TIGR02937">
    <property type="entry name" value="sigma70-ECF"/>
    <property type="match status" value="1"/>
</dbReference>
<evidence type="ECO:0000256" key="3">
    <source>
        <dbReference type="ARBA" id="ARBA00023082"/>
    </source>
</evidence>
<evidence type="ECO:0000313" key="9">
    <source>
        <dbReference type="EMBL" id="CAB5043060.1"/>
    </source>
</evidence>
<keyword evidence="2" id="KW-0805">Transcription regulation</keyword>
<proteinExistence type="inferred from homology"/>
<keyword evidence="3" id="KW-0731">Sigma factor</keyword>
<evidence type="ECO:0000256" key="1">
    <source>
        <dbReference type="ARBA" id="ARBA00010641"/>
    </source>
</evidence>
<dbReference type="GO" id="GO:0006352">
    <property type="term" value="P:DNA-templated transcription initiation"/>
    <property type="evidence" value="ECO:0007669"/>
    <property type="project" value="InterPro"/>
</dbReference>
<dbReference type="Pfam" id="PF04542">
    <property type="entry name" value="Sigma70_r2"/>
    <property type="match status" value="1"/>
</dbReference>
<dbReference type="AlphaFoldDB" id="A0A6J7SRG5"/>
<dbReference type="InterPro" id="IPR013324">
    <property type="entry name" value="RNA_pol_sigma_r3/r4-like"/>
</dbReference>
<protein>
    <submittedName>
        <fullName evidence="9">Unannotated protein</fullName>
    </submittedName>
</protein>
<dbReference type="PANTHER" id="PTHR43133:SF50">
    <property type="entry name" value="ECF RNA POLYMERASE SIGMA FACTOR SIGM"/>
    <property type="match status" value="1"/>
</dbReference>
<dbReference type="SUPFAM" id="SSF88946">
    <property type="entry name" value="Sigma2 domain of RNA polymerase sigma factors"/>
    <property type="match status" value="1"/>
</dbReference>
<evidence type="ECO:0000313" key="8">
    <source>
        <dbReference type="EMBL" id="CAB4911972.1"/>
    </source>
</evidence>
<dbReference type="GO" id="GO:0016987">
    <property type="term" value="F:sigma factor activity"/>
    <property type="evidence" value="ECO:0007669"/>
    <property type="project" value="UniProtKB-KW"/>
</dbReference>
<evidence type="ECO:0000256" key="2">
    <source>
        <dbReference type="ARBA" id="ARBA00023015"/>
    </source>
</evidence>
<sequence length="199" mass="22108">MSATQSDEELLAAHVAGDPHAFAELVFRHRDRLWAVAQRTIGDSSEAEDALQDALISAFRRADQFRGDAAVTTWLHRIVVNACLDRIRRLKSRPTVALPDYESADNGLPEAQDLLDQRETELIVAQALAELPNDQRAAIMLVDIEGYPIDEAARLLDCPPGTVKSRCSRGRSKLAKRLEYLRNPNIDDSVQRHDGGQGE</sequence>
<evidence type="ECO:0000256" key="5">
    <source>
        <dbReference type="ARBA" id="ARBA00023163"/>
    </source>
</evidence>
<feature type="domain" description="RNA polymerase sigma-70 region 2" evidence="6">
    <location>
        <begin position="26"/>
        <end position="91"/>
    </location>
</feature>
<organism evidence="9">
    <name type="scientific">freshwater metagenome</name>
    <dbReference type="NCBI Taxonomy" id="449393"/>
    <lineage>
        <taxon>unclassified sequences</taxon>
        <taxon>metagenomes</taxon>
        <taxon>ecological metagenomes</taxon>
    </lineage>
</organism>
<dbReference type="InterPro" id="IPR007627">
    <property type="entry name" value="RNA_pol_sigma70_r2"/>
</dbReference>
<dbReference type="SUPFAM" id="SSF88659">
    <property type="entry name" value="Sigma3 and sigma4 domains of RNA polymerase sigma factors"/>
    <property type="match status" value="1"/>
</dbReference>
<dbReference type="Pfam" id="PF08281">
    <property type="entry name" value="Sigma70_r4_2"/>
    <property type="match status" value="1"/>
</dbReference>
<dbReference type="InterPro" id="IPR036388">
    <property type="entry name" value="WH-like_DNA-bd_sf"/>
</dbReference>
<evidence type="ECO:0000259" key="6">
    <source>
        <dbReference type="Pfam" id="PF04542"/>
    </source>
</evidence>
<dbReference type="PANTHER" id="PTHR43133">
    <property type="entry name" value="RNA POLYMERASE ECF-TYPE SIGMA FACTO"/>
    <property type="match status" value="1"/>
</dbReference>
<dbReference type="Gene3D" id="1.10.10.10">
    <property type="entry name" value="Winged helix-like DNA-binding domain superfamily/Winged helix DNA-binding domain"/>
    <property type="match status" value="1"/>
</dbReference>
<accession>A0A6J7SRG5</accession>
<dbReference type="EMBL" id="CAFBPZ010000173">
    <property type="protein sequence ID" value="CAB5043060.1"/>
    <property type="molecule type" value="Genomic_DNA"/>
</dbReference>
<dbReference type="CDD" id="cd06171">
    <property type="entry name" value="Sigma70_r4"/>
    <property type="match status" value="1"/>
</dbReference>
<dbReference type="GO" id="GO:0003677">
    <property type="term" value="F:DNA binding"/>
    <property type="evidence" value="ECO:0007669"/>
    <property type="project" value="UniProtKB-KW"/>
</dbReference>
<feature type="domain" description="RNA polymerase sigma factor 70 region 4 type 2" evidence="7">
    <location>
        <begin position="123"/>
        <end position="174"/>
    </location>
</feature>
<dbReference type="EMBL" id="CAFBMC010000135">
    <property type="protein sequence ID" value="CAB4911972.1"/>
    <property type="molecule type" value="Genomic_DNA"/>
</dbReference>
<dbReference type="Gene3D" id="1.10.1740.10">
    <property type="match status" value="1"/>
</dbReference>
<dbReference type="InterPro" id="IPR039425">
    <property type="entry name" value="RNA_pol_sigma-70-like"/>
</dbReference>
<dbReference type="InterPro" id="IPR013249">
    <property type="entry name" value="RNA_pol_sigma70_r4_t2"/>
</dbReference>
<dbReference type="NCBIfam" id="NF007225">
    <property type="entry name" value="PRK09643.1"/>
    <property type="match status" value="1"/>
</dbReference>
<dbReference type="InterPro" id="IPR013325">
    <property type="entry name" value="RNA_pol_sigma_r2"/>
</dbReference>
<name>A0A6J7SRG5_9ZZZZ</name>
<evidence type="ECO:0000259" key="7">
    <source>
        <dbReference type="Pfam" id="PF08281"/>
    </source>
</evidence>
<evidence type="ECO:0000256" key="4">
    <source>
        <dbReference type="ARBA" id="ARBA00023125"/>
    </source>
</evidence>
<keyword evidence="4" id="KW-0238">DNA-binding</keyword>
<keyword evidence="5" id="KW-0804">Transcription</keyword>
<reference evidence="9" key="1">
    <citation type="submission" date="2020-05" db="EMBL/GenBank/DDBJ databases">
        <authorList>
            <person name="Chiriac C."/>
            <person name="Salcher M."/>
            <person name="Ghai R."/>
            <person name="Kavagutti S V."/>
        </authorList>
    </citation>
    <scope>NUCLEOTIDE SEQUENCE</scope>
</reference>
<comment type="similarity">
    <text evidence="1">Belongs to the sigma-70 factor family. ECF subfamily.</text>
</comment>
<gene>
    <name evidence="8" type="ORF">UFOPK3495_01644</name>
    <name evidence="9" type="ORF">UFOPK4237_01686</name>
</gene>
<dbReference type="InterPro" id="IPR014284">
    <property type="entry name" value="RNA_pol_sigma-70_dom"/>
</dbReference>